<dbReference type="AlphaFoldDB" id="A0A7K3WN42"/>
<reference evidence="3 4" key="1">
    <citation type="submission" date="2020-02" db="EMBL/GenBank/DDBJ databases">
        <title>Out from the shadows clarifying the taxonomy of the family Cryomorphaceae and related taxa by utilizing the GTDB taxonomic framework.</title>
        <authorList>
            <person name="Bowman J.P."/>
        </authorList>
    </citation>
    <scope>NUCLEOTIDE SEQUENCE [LARGE SCALE GENOMIC DNA]</scope>
    <source>
        <strain evidence="3 4">QSSC 1-22</strain>
    </source>
</reference>
<organism evidence="3 4">
    <name type="scientific">Cryomorpha ignava</name>
    <dbReference type="NCBI Taxonomy" id="101383"/>
    <lineage>
        <taxon>Bacteria</taxon>
        <taxon>Pseudomonadati</taxon>
        <taxon>Bacteroidota</taxon>
        <taxon>Flavobacteriia</taxon>
        <taxon>Flavobacteriales</taxon>
        <taxon>Cryomorphaceae</taxon>
        <taxon>Cryomorpha</taxon>
    </lineage>
</organism>
<dbReference type="InterPro" id="IPR026444">
    <property type="entry name" value="Secre_tail"/>
</dbReference>
<evidence type="ECO:0000259" key="2">
    <source>
        <dbReference type="Pfam" id="PF18962"/>
    </source>
</evidence>
<dbReference type="Proteomes" id="UP000486602">
    <property type="component" value="Unassembled WGS sequence"/>
</dbReference>
<dbReference type="InterPro" id="IPR013783">
    <property type="entry name" value="Ig-like_fold"/>
</dbReference>
<evidence type="ECO:0000313" key="4">
    <source>
        <dbReference type="Proteomes" id="UP000486602"/>
    </source>
</evidence>
<comment type="caution">
    <text evidence="3">The sequence shown here is derived from an EMBL/GenBank/DDBJ whole genome shotgun (WGS) entry which is preliminary data.</text>
</comment>
<dbReference type="GO" id="GO:0008237">
    <property type="term" value="F:metallopeptidase activity"/>
    <property type="evidence" value="ECO:0007669"/>
    <property type="project" value="InterPro"/>
</dbReference>
<dbReference type="Gene3D" id="3.40.390.10">
    <property type="entry name" value="Collagenase (Catalytic Domain)"/>
    <property type="match status" value="1"/>
</dbReference>
<protein>
    <submittedName>
        <fullName evidence="3">T9SS type A sorting domain-containing protein</fullName>
    </submittedName>
</protein>
<keyword evidence="4" id="KW-1185">Reference proteome</keyword>
<dbReference type="EMBL" id="JAAGVY010000007">
    <property type="protein sequence ID" value="NEN23069.1"/>
    <property type="molecule type" value="Genomic_DNA"/>
</dbReference>
<proteinExistence type="predicted"/>
<accession>A0A7K3WN42</accession>
<keyword evidence="1" id="KW-0732">Signal</keyword>
<dbReference type="NCBIfam" id="TIGR04183">
    <property type="entry name" value="Por_Secre_tail"/>
    <property type="match status" value="1"/>
</dbReference>
<dbReference type="SUPFAM" id="SSF55486">
    <property type="entry name" value="Metalloproteases ('zincins'), catalytic domain"/>
    <property type="match status" value="1"/>
</dbReference>
<evidence type="ECO:0000256" key="1">
    <source>
        <dbReference type="ARBA" id="ARBA00022729"/>
    </source>
</evidence>
<evidence type="ECO:0000313" key="3">
    <source>
        <dbReference type="EMBL" id="NEN23069.1"/>
    </source>
</evidence>
<dbReference type="Gene3D" id="2.60.40.10">
    <property type="entry name" value="Immunoglobulins"/>
    <property type="match status" value="1"/>
</dbReference>
<name>A0A7K3WN42_9FLAO</name>
<dbReference type="RefSeq" id="WP_163283903.1">
    <property type="nucleotide sequence ID" value="NZ_JAAGVY010000007.1"/>
</dbReference>
<feature type="domain" description="Secretion system C-terminal sorting" evidence="2">
    <location>
        <begin position="767"/>
        <end position="824"/>
    </location>
</feature>
<sequence length="840" mass="92871">MKTLYQSLFLCTILLLLTANLKSYGQEIPIDIIDRVNAVDYIFEGEVIKSTPYKTANGRYIYTSNTIEISKILKGNLKCGTIELITDGGIVDDHWVDKSHSLNLTEKCKGIFLATNTGKELSSVDFYDENNLQKIEATFQNQSFIKYWHDGVEWRISDLWANYDSLIQVYNLAELITGLNFKDCERSSLFENDNEEHEVEIAEKAIVMPIYDPAEFEKLKNYVAHKKREYTKQNNSRDNDKVFYELENFIISGSTTKFLEFDVTIRDNLGTGYLDLSAIRIVYDTDVFGSNIVSNSNIETTRGTINSNSNCYADPFPSDLAPNAFYVWALETTYSQCKEPILTTPQKLMHLKMRIQDCAVPSNIQLLDTATFFDPSLILGLSAYSAFPADTFSTFYTELQHLQTTPVPACVPTITSFTPSTVAGGILDELEIRGFQFGAVRGNGTVFFKNANDGGTTEVACDAGDFLSPFSWTDTLIQLYVPSVDTAIIQGVAVPHSPAGSGYFRVVTNDALSATSPEPINISYSVVANASTTPKSSAFLATTPNQNGQYIFHIDTLVAAYQNGAMIPVIKKALHEWTCLTGIDWVLASETNFTTQPGPQLDSICTITFANLGTNIGGATQLALNTSQRKPCPPFFYTIDSDIQINNDPDIIWFIDTIPTSPIPAGQNDLYFALLHELGHAHNMQHLISPNDIMHFADNTAGSFRKIELYLDQPAYDGGNWVMDKSFQYPVSGTSCIMSDISSISSPICSNVTAVVDSKSENSISLHPNPFSDHLTIVAKGQYIRSVSIIDISGKAVAVKTNIKYNTSTLDLSKLDNGIYIIKTFLQDGSTGIAKAIKSE</sequence>
<dbReference type="InterPro" id="IPR024079">
    <property type="entry name" value="MetalloPept_cat_dom_sf"/>
</dbReference>
<gene>
    <name evidence="3" type="ORF">G3O08_06100</name>
</gene>
<dbReference type="Pfam" id="PF18962">
    <property type="entry name" value="Por_Secre_tail"/>
    <property type="match status" value="1"/>
</dbReference>